<organism evidence="1 2">
    <name type="scientific">Ananas comosus</name>
    <name type="common">Pineapple</name>
    <name type="synonym">Ananas ananas</name>
    <dbReference type="NCBI Taxonomy" id="4615"/>
    <lineage>
        <taxon>Eukaryota</taxon>
        <taxon>Viridiplantae</taxon>
        <taxon>Streptophyta</taxon>
        <taxon>Embryophyta</taxon>
        <taxon>Tracheophyta</taxon>
        <taxon>Spermatophyta</taxon>
        <taxon>Magnoliopsida</taxon>
        <taxon>Liliopsida</taxon>
        <taxon>Poales</taxon>
        <taxon>Bromeliaceae</taxon>
        <taxon>Bromelioideae</taxon>
        <taxon>Ananas</taxon>
    </lineage>
</organism>
<protein>
    <submittedName>
        <fullName evidence="1">Uncharacterized protein</fullName>
    </submittedName>
</protein>
<comment type="caution">
    <text evidence="1">The sequence shown here is derived from an EMBL/GenBank/DDBJ whole genome shotgun (WGS) entry which is preliminary data.</text>
</comment>
<sequence length="65" mass="7364">MSATVVVDAVGFGGNGVPKRRFDHQEWTVLEPRCIGDGKKYRMDRARGFICGPRSKRSRVRGRWG</sequence>
<reference evidence="1 2" key="1">
    <citation type="journal article" date="2016" name="DNA Res.">
        <title>The draft genome of MD-2 pineapple using hybrid error correction of long reads.</title>
        <authorList>
            <person name="Redwan R.M."/>
            <person name="Saidin A."/>
            <person name="Kumar S.V."/>
        </authorList>
    </citation>
    <scope>NUCLEOTIDE SEQUENCE [LARGE SCALE GENOMIC DNA]</scope>
    <source>
        <strain evidence="2">cv. MD2</strain>
        <tissue evidence="1">Leaf</tissue>
    </source>
</reference>
<evidence type="ECO:0000313" key="1">
    <source>
        <dbReference type="EMBL" id="OAY63774.1"/>
    </source>
</evidence>
<gene>
    <name evidence="1" type="ORF">ACMD2_05949</name>
</gene>
<name>A0A199UGA7_ANACO</name>
<dbReference type="AlphaFoldDB" id="A0A199UGA7"/>
<accession>A0A199UGA7</accession>
<evidence type="ECO:0000313" key="2">
    <source>
        <dbReference type="Proteomes" id="UP000092600"/>
    </source>
</evidence>
<proteinExistence type="predicted"/>
<dbReference type="EMBL" id="LSRQ01008314">
    <property type="protein sequence ID" value="OAY63774.1"/>
    <property type="molecule type" value="Genomic_DNA"/>
</dbReference>
<dbReference type="Proteomes" id="UP000092600">
    <property type="component" value="Unassembled WGS sequence"/>
</dbReference>